<dbReference type="AlphaFoldDB" id="D3PC49"/>
<dbReference type="SUPFAM" id="SSF54862">
    <property type="entry name" value="4Fe-4S ferredoxins"/>
    <property type="match status" value="1"/>
</dbReference>
<evidence type="ECO:0000256" key="1">
    <source>
        <dbReference type="ARBA" id="ARBA00022723"/>
    </source>
</evidence>
<keyword evidence="1" id="KW-0479">Metal-binding</keyword>
<evidence type="ECO:0000256" key="2">
    <source>
        <dbReference type="ARBA" id="ARBA00023004"/>
    </source>
</evidence>
<evidence type="ECO:0000256" key="3">
    <source>
        <dbReference type="ARBA" id="ARBA00023014"/>
    </source>
</evidence>
<dbReference type="InterPro" id="IPR017900">
    <property type="entry name" value="4Fe4S_Fe_S_CS"/>
</dbReference>
<protein>
    <recommendedName>
        <fullName evidence="4">4Fe-4S ferredoxin-type domain-containing protein</fullName>
    </recommendedName>
</protein>
<dbReference type="PROSITE" id="PS00198">
    <property type="entry name" value="4FE4S_FER_1"/>
    <property type="match status" value="1"/>
</dbReference>
<dbReference type="GO" id="GO:0046872">
    <property type="term" value="F:metal ion binding"/>
    <property type="evidence" value="ECO:0007669"/>
    <property type="project" value="UniProtKB-KW"/>
</dbReference>
<dbReference type="EMBL" id="AP011529">
    <property type="protein sequence ID" value="BAI80172.1"/>
    <property type="molecule type" value="Genomic_DNA"/>
</dbReference>
<accession>D3PC49</accession>
<dbReference type="HOGENOM" id="CLU_635664_0_0_0"/>
<name>D3PC49_DEFDS</name>
<gene>
    <name evidence="5" type="ordered locus">DEFDS_0692</name>
</gene>
<dbReference type="Proteomes" id="UP000001520">
    <property type="component" value="Chromosome"/>
</dbReference>
<organism evidence="5 6">
    <name type="scientific">Deferribacter desulfuricans (strain DSM 14783 / JCM 11476 / NBRC 101012 / SSM1)</name>
    <dbReference type="NCBI Taxonomy" id="639282"/>
    <lineage>
        <taxon>Bacteria</taxon>
        <taxon>Pseudomonadati</taxon>
        <taxon>Deferribacterota</taxon>
        <taxon>Deferribacteres</taxon>
        <taxon>Deferribacterales</taxon>
        <taxon>Deferribacteraceae</taxon>
        <taxon>Deferribacter</taxon>
    </lineage>
</organism>
<keyword evidence="3" id="KW-0411">Iron-sulfur</keyword>
<dbReference type="GO" id="GO:0051536">
    <property type="term" value="F:iron-sulfur cluster binding"/>
    <property type="evidence" value="ECO:0007669"/>
    <property type="project" value="UniProtKB-KW"/>
</dbReference>
<dbReference type="Pfam" id="PF00037">
    <property type="entry name" value="Fer4"/>
    <property type="match status" value="1"/>
</dbReference>
<evidence type="ECO:0000313" key="6">
    <source>
        <dbReference type="Proteomes" id="UP000001520"/>
    </source>
</evidence>
<proteinExistence type="predicted"/>
<evidence type="ECO:0000259" key="4">
    <source>
        <dbReference type="PROSITE" id="PS51379"/>
    </source>
</evidence>
<dbReference type="eggNOG" id="COG4231">
    <property type="taxonomic scope" value="Bacteria"/>
</dbReference>
<evidence type="ECO:0000313" key="5">
    <source>
        <dbReference type="EMBL" id="BAI80172.1"/>
    </source>
</evidence>
<keyword evidence="2" id="KW-0408">Iron</keyword>
<dbReference type="STRING" id="639282.DEFDS_0692"/>
<keyword evidence="6" id="KW-1185">Reference proteome</keyword>
<sequence>MIENFNKKYIIHLMQLNEERKENLLSIDHIFKTYLDSNKYDFIYREKLFPLKSSSISLNKSDALDILQSTASVGLKSLALFHKIPRFQKLVRLRAPLIIITRLLPEYFEIPTLFIKELDNLLELLNLAEKVSIETNLPVNVVLSPNIFNNISRNHKIERDHSVIKPYLTNETMKPIEEDLLHEQFQLAEALLSNYFKETNISNVISFYNPEKFFIPYLVPNIKNKFIESISNKELNIYKDELKFFKQLAYNYNISLKLNIKNDDEIDFETKDYLCPGCPFIPLKKIFEKYQLVFTNINCERIKSIFNIKNISFSEYFGLTFEKIQVDTIFIGNLSDAHIQLINQTRPHQRVVLLADSEPTCSIANFQTVKNLFKLPNKNFIFPYSCENIPQKKSLTIKEKKCKCIFKNENPKCIESTFCPALFIINKKISINTSLCIGCNFCKEFCPYGAIK</sequence>
<reference evidence="5 6" key="1">
    <citation type="journal article" date="2010" name="DNA Res.">
        <title>Bacterial lifestyle in a deep-sea hydrothermal vent chimney revealed by the genome sequence of the thermophilic bacterium Deferribacter desulfuricans SSM1.</title>
        <authorList>
            <person name="Takaki Y."/>
            <person name="Shimamura S."/>
            <person name="Nakagawa S."/>
            <person name="Fukuhara Y."/>
            <person name="Horikawa H."/>
            <person name="Ankai A."/>
            <person name="Harada T."/>
            <person name="Hosoyama A."/>
            <person name="Oguchi A."/>
            <person name="Fukui S."/>
            <person name="Fujita N."/>
            <person name="Takami H."/>
            <person name="Takai K."/>
        </authorList>
    </citation>
    <scope>NUCLEOTIDE SEQUENCE [LARGE SCALE GENOMIC DNA]</scope>
    <source>
        <strain evidence="6">DSM 14783 / JCM 11476 / NBRC 101012 / SSM1</strain>
    </source>
</reference>
<dbReference type="InterPro" id="IPR017896">
    <property type="entry name" value="4Fe4S_Fe-S-bd"/>
</dbReference>
<feature type="domain" description="4Fe-4S ferredoxin-type" evidence="4">
    <location>
        <begin position="427"/>
        <end position="452"/>
    </location>
</feature>
<dbReference type="KEGG" id="ddf:DEFDS_0692"/>
<dbReference type="PROSITE" id="PS51379">
    <property type="entry name" value="4FE4S_FER_2"/>
    <property type="match status" value="1"/>
</dbReference>